<dbReference type="GO" id="GO:0043565">
    <property type="term" value="F:sequence-specific DNA binding"/>
    <property type="evidence" value="ECO:0007669"/>
    <property type="project" value="InterPro"/>
</dbReference>
<keyword evidence="1" id="KW-0805">Transcription regulation</keyword>
<dbReference type="EMBL" id="BMFJ01000001">
    <property type="protein sequence ID" value="GGE23060.1"/>
    <property type="molecule type" value="Genomic_DNA"/>
</dbReference>
<dbReference type="Gene3D" id="1.10.10.60">
    <property type="entry name" value="Homeodomain-like"/>
    <property type="match status" value="2"/>
</dbReference>
<dbReference type="RefSeq" id="WP_188476516.1">
    <property type="nucleotide sequence ID" value="NZ_BMFJ01000001.1"/>
</dbReference>
<organism evidence="5 6">
    <name type="scientific">Primorskyibacter flagellatus</name>
    <dbReference type="NCBI Taxonomy" id="1387277"/>
    <lineage>
        <taxon>Bacteria</taxon>
        <taxon>Pseudomonadati</taxon>
        <taxon>Pseudomonadota</taxon>
        <taxon>Alphaproteobacteria</taxon>
        <taxon>Rhodobacterales</taxon>
        <taxon>Roseobacteraceae</taxon>
        <taxon>Primorskyibacter</taxon>
    </lineage>
</organism>
<comment type="caution">
    <text evidence="5">The sequence shown here is derived from an EMBL/GenBank/DDBJ whole genome shotgun (WGS) entry which is preliminary data.</text>
</comment>
<dbReference type="AlphaFoldDB" id="A0A917A3C4"/>
<dbReference type="PANTHER" id="PTHR46796:SF14">
    <property type="entry name" value="TRANSCRIPTIONAL REGULATORY PROTEIN"/>
    <property type="match status" value="1"/>
</dbReference>
<name>A0A917A3C4_9RHOB</name>
<evidence type="ECO:0000313" key="6">
    <source>
        <dbReference type="Proteomes" id="UP000612855"/>
    </source>
</evidence>
<dbReference type="PANTHER" id="PTHR46796">
    <property type="entry name" value="HTH-TYPE TRANSCRIPTIONAL ACTIVATOR RHAS-RELATED"/>
    <property type="match status" value="1"/>
</dbReference>
<keyword evidence="2" id="KW-0238">DNA-binding</keyword>
<dbReference type="PROSITE" id="PS01124">
    <property type="entry name" value="HTH_ARAC_FAMILY_2"/>
    <property type="match status" value="1"/>
</dbReference>
<dbReference type="PRINTS" id="PR00032">
    <property type="entry name" value="HTHARAC"/>
</dbReference>
<keyword evidence="6" id="KW-1185">Reference proteome</keyword>
<evidence type="ECO:0000259" key="4">
    <source>
        <dbReference type="PROSITE" id="PS01124"/>
    </source>
</evidence>
<dbReference type="InterPro" id="IPR050204">
    <property type="entry name" value="AraC_XylS_family_regulators"/>
</dbReference>
<protein>
    <submittedName>
        <fullName evidence="5">AraC family transcriptional regulator</fullName>
    </submittedName>
</protein>
<dbReference type="SUPFAM" id="SSF46689">
    <property type="entry name" value="Homeodomain-like"/>
    <property type="match status" value="2"/>
</dbReference>
<reference evidence="6" key="1">
    <citation type="journal article" date="2019" name="Int. J. Syst. Evol. Microbiol.">
        <title>The Global Catalogue of Microorganisms (GCM) 10K type strain sequencing project: providing services to taxonomists for standard genome sequencing and annotation.</title>
        <authorList>
            <consortium name="The Broad Institute Genomics Platform"/>
            <consortium name="The Broad Institute Genome Sequencing Center for Infectious Disease"/>
            <person name="Wu L."/>
            <person name="Ma J."/>
        </authorList>
    </citation>
    <scope>NUCLEOTIDE SEQUENCE [LARGE SCALE GENOMIC DNA]</scope>
    <source>
        <strain evidence="6">CGMCC 1.12664</strain>
    </source>
</reference>
<gene>
    <name evidence="5" type="ORF">GCM10011360_09470</name>
</gene>
<dbReference type="GO" id="GO:0003700">
    <property type="term" value="F:DNA-binding transcription factor activity"/>
    <property type="evidence" value="ECO:0007669"/>
    <property type="project" value="InterPro"/>
</dbReference>
<evidence type="ECO:0000313" key="5">
    <source>
        <dbReference type="EMBL" id="GGE23060.1"/>
    </source>
</evidence>
<accession>A0A917A3C4</accession>
<dbReference type="InterPro" id="IPR018062">
    <property type="entry name" value="HTH_AraC-typ_CS"/>
</dbReference>
<evidence type="ECO:0000256" key="3">
    <source>
        <dbReference type="ARBA" id="ARBA00023163"/>
    </source>
</evidence>
<proteinExistence type="predicted"/>
<evidence type="ECO:0000256" key="2">
    <source>
        <dbReference type="ARBA" id="ARBA00023125"/>
    </source>
</evidence>
<evidence type="ECO:0000256" key="1">
    <source>
        <dbReference type="ARBA" id="ARBA00023015"/>
    </source>
</evidence>
<feature type="domain" description="HTH araC/xylS-type" evidence="4">
    <location>
        <begin position="201"/>
        <end position="299"/>
    </location>
</feature>
<dbReference type="Proteomes" id="UP000612855">
    <property type="component" value="Unassembled WGS sequence"/>
</dbReference>
<keyword evidence="3" id="KW-0804">Transcription</keyword>
<dbReference type="SMART" id="SM00342">
    <property type="entry name" value="HTH_ARAC"/>
    <property type="match status" value="1"/>
</dbReference>
<dbReference type="Pfam" id="PF12833">
    <property type="entry name" value="HTH_18"/>
    <property type="match status" value="1"/>
</dbReference>
<dbReference type="InterPro" id="IPR018060">
    <property type="entry name" value="HTH_AraC"/>
</dbReference>
<sequence>MYTQLDMDRTLSRVSPTRTGVTLVAAWPNSAVAAARFCNSDPVAETEKRLDPHDGYYIVYHHGRVGGHEFRDAGSQSWVPDSAGGSVNIFDLNTGPSCRLNGAFDGLDIYVPRAALDDVAEGAAAARVDRLVAPDGWETRDPVFENLARLLLAATQSSDPVGALYASHLLVAVTLHVTKAYGGMRERECRAAGGLAPWQLRRAQEMLSADLSAPPGLGAVAATLGLSPSHFLRAFRASAGCPPHAWLQRVRIARAKDLLMMRDLSLADIALETGFADQSHFSRTFLRHTGTTPGRWRAFRSPE</sequence>
<dbReference type="InterPro" id="IPR009057">
    <property type="entry name" value="Homeodomain-like_sf"/>
</dbReference>
<dbReference type="PROSITE" id="PS00041">
    <property type="entry name" value="HTH_ARAC_FAMILY_1"/>
    <property type="match status" value="1"/>
</dbReference>
<dbReference type="InterPro" id="IPR020449">
    <property type="entry name" value="Tscrpt_reg_AraC-type_HTH"/>
</dbReference>